<evidence type="ECO:0000259" key="9">
    <source>
        <dbReference type="PROSITE" id="PS51755"/>
    </source>
</evidence>
<dbReference type="KEGG" id="amyt:AMYT_0180"/>
<evidence type="ECO:0000313" key="11">
    <source>
        <dbReference type="Proteomes" id="UP000290092"/>
    </source>
</evidence>
<dbReference type="SMART" id="SM00448">
    <property type="entry name" value="REC"/>
    <property type="match status" value="1"/>
</dbReference>
<sequence length="225" mass="26796">MQNFKAYTILYIEDDEEVRKINSRILKRMFKTLIEAKDGFEGFKLYKKYKPHIILTDINLPKLDGISLSKKIRENDLNTKIIISTAFSNKDYLLEAIELNLEKYIIKPLSSKNLYPALKKAVKKIEESKDKKIYLNANFYFDCKNLLFYYKDSPLTLTKKEFLFLELLVKNRNRIISYEEIERVVWNEKYMSIYSLRTTIGFLRKKLPIKCIKNISNIGYKLNIE</sequence>
<accession>A0AAX2AH65</accession>
<dbReference type="RefSeq" id="WP_114840693.1">
    <property type="nucleotide sequence ID" value="NZ_CP031219.1"/>
</dbReference>
<evidence type="ECO:0000256" key="7">
    <source>
        <dbReference type="PROSITE-ProRule" id="PRU01091"/>
    </source>
</evidence>
<keyword evidence="4 7" id="KW-0238">DNA-binding</keyword>
<dbReference type="Proteomes" id="UP000290092">
    <property type="component" value="Unassembled WGS sequence"/>
</dbReference>
<dbReference type="InterPro" id="IPR011006">
    <property type="entry name" value="CheY-like_superfamily"/>
</dbReference>
<dbReference type="InterPro" id="IPR036388">
    <property type="entry name" value="WH-like_DNA-bd_sf"/>
</dbReference>
<keyword evidence="1 6" id="KW-0597">Phosphoprotein</keyword>
<organism evidence="10 11">
    <name type="scientific">Malaciobacter mytili LMG 24559</name>
    <dbReference type="NCBI Taxonomy" id="1032238"/>
    <lineage>
        <taxon>Bacteria</taxon>
        <taxon>Pseudomonadati</taxon>
        <taxon>Campylobacterota</taxon>
        <taxon>Epsilonproteobacteria</taxon>
        <taxon>Campylobacterales</taxon>
        <taxon>Arcobacteraceae</taxon>
        <taxon>Malaciobacter</taxon>
    </lineage>
</organism>
<evidence type="ECO:0000256" key="2">
    <source>
        <dbReference type="ARBA" id="ARBA00023012"/>
    </source>
</evidence>
<evidence type="ECO:0000256" key="4">
    <source>
        <dbReference type="ARBA" id="ARBA00023125"/>
    </source>
</evidence>
<dbReference type="GO" id="GO:0000976">
    <property type="term" value="F:transcription cis-regulatory region binding"/>
    <property type="evidence" value="ECO:0007669"/>
    <property type="project" value="TreeGrafter"/>
</dbReference>
<evidence type="ECO:0000256" key="1">
    <source>
        <dbReference type="ARBA" id="ARBA00022553"/>
    </source>
</evidence>
<dbReference type="EMBL" id="NXID01000027">
    <property type="protein sequence ID" value="RXK15546.1"/>
    <property type="molecule type" value="Genomic_DNA"/>
</dbReference>
<evidence type="ECO:0000256" key="3">
    <source>
        <dbReference type="ARBA" id="ARBA00023015"/>
    </source>
</evidence>
<dbReference type="GO" id="GO:0006355">
    <property type="term" value="P:regulation of DNA-templated transcription"/>
    <property type="evidence" value="ECO:0007669"/>
    <property type="project" value="InterPro"/>
</dbReference>
<keyword evidence="5" id="KW-0804">Transcription</keyword>
<dbReference type="CDD" id="cd00383">
    <property type="entry name" value="trans_reg_C"/>
    <property type="match status" value="1"/>
</dbReference>
<evidence type="ECO:0000256" key="5">
    <source>
        <dbReference type="ARBA" id="ARBA00023163"/>
    </source>
</evidence>
<dbReference type="SMART" id="SM00862">
    <property type="entry name" value="Trans_reg_C"/>
    <property type="match status" value="1"/>
</dbReference>
<evidence type="ECO:0000256" key="6">
    <source>
        <dbReference type="PROSITE-ProRule" id="PRU00169"/>
    </source>
</evidence>
<dbReference type="Gene3D" id="1.10.10.10">
    <property type="entry name" value="Winged helix-like DNA-binding domain superfamily/Winged helix DNA-binding domain"/>
    <property type="match status" value="1"/>
</dbReference>
<reference evidence="10 11" key="1">
    <citation type="submission" date="2017-09" db="EMBL/GenBank/DDBJ databases">
        <title>Genomics of the genus Arcobacter.</title>
        <authorList>
            <person name="Perez-Cataluna A."/>
            <person name="Figueras M.J."/>
            <person name="Salas-Masso N."/>
        </authorList>
    </citation>
    <scope>NUCLEOTIDE SEQUENCE [LARGE SCALE GENOMIC DNA]</scope>
    <source>
        <strain evidence="10 11">CECT 7386</strain>
    </source>
</reference>
<keyword evidence="2" id="KW-0902">Two-component regulatory system</keyword>
<name>A0AAX2AH65_9BACT</name>
<dbReference type="Pfam" id="PF00486">
    <property type="entry name" value="Trans_reg_C"/>
    <property type="match status" value="1"/>
</dbReference>
<dbReference type="InterPro" id="IPR001867">
    <property type="entry name" value="OmpR/PhoB-type_DNA-bd"/>
</dbReference>
<keyword evidence="11" id="KW-1185">Reference proteome</keyword>
<dbReference type="GO" id="GO:0032993">
    <property type="term" value="C:protein-DNA complex"/>
    <property type="evidence" value="ECO:0007669"/>
    <property type="project" value="TreeGrafter"/>
</dbReference>
<gene>
    <name evidence="10" type="ORF">CP985_08415</name>
</gene>
<dbReference type="Gene3D" id="3.40.50.2300">
    <property type="match status" value="1"/>
</dbReference>
<comment type="caution">
    <text evidence="10">The sequence shown here is derived from an EMBL/GenBank/DDBJ whole genome shotgun (WGS) entry which is preliminary data.</text>
</comment>
<feature type="domain" description="Response regulatory" evidence="8">
    <location>
        <begin position="8"/>
        <end position="122"/>
    </location>
</feature>
<protein>
    <submittedName>
        <fullName evidence="10">Regulator</fullName>
    </submittedName>
</protein>
<dbReference type="GO" id="GO:0000156">
    <property type="term" value="F:phosphorelay response regulator activity"/>
    <property type="evidence" value="ECO:0007669"/>
    <property type="project" value="TreeGrafter"/>
</dbReference>
<dbReference type="InterPro" id="IPR039420">
    <property type="entry name" value="WalR-like"/>
</dbReference>
<dbReference type="PANTHER" id="PTHR48111:SF1">
    <property type="entry name" value="TWO-COMPONENT RESPONSE REGULATOR ORR33"/>
    <property type="match status" value="1"/>
</dbReference>
<evidence type="ECO:0000259" key="8">
    <source>
        <dbReference type="PROSITE" id="PS50110"/>
    </source>
</evidence>
<evidence type="ECO:0000313" key="10">
    <source>
        <dbReference type="EMBL" id="RXK15546.1"/>
    </source>
</evidence>
<keyword evidence="3" id="KW-0805">Transcription regulation</keyword>
<dbReference type="SUPFAM" id="SSF52172">
    <property type="entry name" value="CheY-like"/>
    <property type="match status" value="1"/>
</dbReference>
<dbReference type="Pfam" id="PF00072">
    <property type="entry name" value="Response_reg"/>
    <property type="match status" value="1"/>
</dbReference>
<dbReference type="PROSITE" id="PS51755">
    <property type="entry name" value="OMPR_PHOB"/>
    <property type="match status" value="1"/>
</dbReference>
<dbReference type="AlphaFoldDB" id="A0AAX2AH65"/>
<feature type="DNA-binding region" description="OmpR/PhoB-type" evidence="7">
    <location>
        <begin position="131"/>
        <end position="224"/>
    </location>
</feature>
<dbReference type="PANTHER" id="PTHR48111">
    <property type="entry name" value="REGULATOR OF RPOS"/>
    <property type="match status" value="1"/>
</dbReference>
<feature type="domain" description="OmpR/PhoB-type" evidence="9">
    <location>
        <begin position="131"/>
        <end position="224"/>
    </location>
</feature>
<proteinExistence type="predicted"/>
<dbReference type="InterPro" id="IPR001789">
    <property type="entry name" value="Sig_transdc_resp-reg_receiver"/>
</dbReference>
<dbReference type="PROSITE" id="PS50110">
    <property type="entry name" value="RESPONSE_REGULATORY"/>
    <property type="match status" value="1"/>
</dbReference>
<feature type="modified residue" description="4-aspartylphosphate" evidence="6">
    <location>
        <position position="57"/>
    </location>
</feature>
<dbReference type="GO" id="GO:0005829">
    <property type="term" value="C:cytosol"/>
    <property type="evidence" value="ECO:0007669"/>
    <property type="project" value="TreeGrafter"/>
</dbReference>